<dbReference type="Proteomes" id="UP000072421">
    <property type="component" value="Chromosome"/>
</dbReference>
<dbReference type="PATRIC" id="fig|158899.10.peg.215"/>
<accession>A0A127P545</accession>
<reference evidence="1 2" key="1">
    <citation type="submission" date="2015-11" db="EMBL/GenBank/DDBJ databases">
        <title>Exploring the genomic traits of fungus-feeding bacterial genus Collimonas.</title>
        <authorList>
            <person name="Song C."/>
            <person name="Schmidt R."/>
            <person name="de Jager V."/>
            <person name="Krzyzanowska D."/>
            <person name="Jongedijk E."/>
            <person name="Cankar K."/>
            <person name="Beekwilder J."/>
            <person name="van Veen A."/>
            <person name="de Boer W."/>
            <person name="van Veen J.A."/>
            <person name="Garbeva P."/>
        </authorList>
    </citation>
    <scope>NUCLEOTIDE SEQUENCE [LARGE SCALE GENOMIC DNA]</scope>
    <source>
        <strain evidence="1 2">Ter6</strain>
    </source>
</reference>
<gene>
    <name evidence="1" type="ORF">CFter6_0219</name>
</gene>
<sequence>MSLKTKRRPLDPTKEWLSQEDAVVQQIHRWTCIRRGRIVVDPVT</sequence>
<proteinExistence type="predicted"/>
<dbReference type="AlphaFoldDB" id="A0A127P545"/>
<protein>
    <submittedName>
        <fullName evidence="1">Uncharacterized protein</fullName>
    </submittedName>
</protein>
<name>A0A127P545_9BURK</name>
<organism evidence="1">
    <name type="scientific">Collimonas fungivorans</name>
    <dbReference type="NCBI Taxonomy" id="158899"/>
    <lineage>
        <taxon>Bacteria</taxon>
        <taxon>Pseudomonadati</taxon>
        <taxon>Pseudomonadota</taxon>
        <taxon>Betaproteobacteria</taxon>
        <taxon>Burkholderiales</taxon>
        <taxon>Oxalobacteraceae</taxon>
        <taxon>Collimonas</taxon>
    </lineage>
</organism>
<dbReference type="EMBL" id="CP013232">
    <property type="protein sequence ID" value="AMO92950.1"/>
    <property type="molecule type" value="Genomic_DNA"/>
</dbReference>
<evidence type="ECO:0000313" key="1">
    <source>
        <dbReference type="EMBL" id="AMO92950.1"/>
    </source>
</evidence>
<evidence type="ECO:0000313" key="2">
    <source>
        <dbReference type="Proteomes" id="UP000072421"/>
    </source>
</evidence>